<gene>
    <name evidence="1" type="ORF">OIU79_011883</name>
</gene>
<accession>A0A9Q0Q1V7</accession>
<protein>
    <submittedName>
        <fullName evidence="1">Uncharacterized protein</fullName>
    </submittedName>
</protein>
<name>A0A9Q0Q1V7_SALPP</name>
<dbReference type="EMBL" id="JAPFFK010000017">
    <property type="protein sequence ID" value="KAJ6698461.1"/>
    <property type="molecule type" value="Genomic_DNA"/>
</dbReference>
<evidence type="ECO:0000313" key="2">
    <source>
        <dbReference type="Proteomes" id="UP001151532"/>
    </source>
</evidence>
<dbReference type="AlphaFoldDB" id="A0A9Q0Q1V7"/>
<reference evidence="1" key="2">
    <citation type="journal article" date="2023" name="Int. J. Mol. Sci.">
        <title>De Novo Assembly and Annotation of 11 Diverse Shrub Willow (Salix) Genomes Reveals Novel Gene Organization in Sex-Linked Regions.</title>
        <authorList>
            <person name="Hyden B."/>
            <person name="Feng K."/>
            <person name="Yates T.B."/>
            <person name="Jawdy S."/>
            <person name="Cereghino C."/>
            <person name="Smart L.B."/>
            <person name="Muchero W."/>
        </authorList>
    </citation>
    <scope>NUCLEOTIDE SEQUENCE</scope>
    <source>
        <tissue evidence="1">Shoot tip</tissue>
    </source>
</reference>
<proteinExistence type="predicted"/>
<reference evidence="1" key="1">
    <citation type="submission" date="2022-11" db="EMBL/GenBank/DDBJ databases">
        <authorList>
            <person name="Hyden B.L."/>
            <person name="Feng K."/>
            <person name="Yates T."/>
            <person name="Jawdy S."/>
            <person name="Smart L.B."/>
            <person name="Muchero W."/>
        </authorList>
    </citation>
    <scope>NUCLEOTIDE SEQUENCE</scope>
    <source>
        <tissue evidence="1">Shoot tip</tissue>
    </source>
</reference>
<dbReference type="Proteomes" id="UP001151532">
    <property type="component" value="Chromosome 6"/>
</dbReference>
<sequence>MQARVCFRCTTVEEIEILEMHVYALMHMRQACLGVPVPLRTSTWVVGNSPGGECSVSLFATCDRAALVAMRVVEEANASRD</sequence>
<evidence type="ECO:0000313" key="1">
    <source>
        <dbReference type="EMBL" id="KAJ6698461.1"/>
    </source>
</evidence>
<organism evidence="1 2">
    <name type="scientific">Salix purpurea</name>
    <name type="common">Purple osier willow</name>
    <dbReference type="NCBI Taxonomy" id="77065"/>
    <lineage>
        <taxon>Eukaryota</taxon>
        <taxon>Viridiplantae</taxon>
        <taxon>Streptophyta</taxon>
        <taxon>Embryophyta</taxon>
        <taxon>Tracheophyta</taxon>
        <taxon>Spermatophyta</taxon>
        <taxon>Magnoliopsida</taxon>
        <taxon>eudicotyledons</taxon>
        <taxon>Gunneridae</taxon>
        <taxon>Pentapetalae</taxon>
        <taxon>rosids</taxon>
        <taxon>fabids</taxon>
        <taxon>Malpighiales</taxon>
        <taxon>Salicaceae</taxon>
        <taxon>Saliceae</taxon>
        <taxon>Salix</taxon>
    </lineage>
</organism>
<keyword evidence="2" id="KW-1185">Reference proteome</keyword>
<comment type="caution">
    <text evidence="1">The sequence shown here is derived from an EMBL/GenBank/DDBJ whole genome shotgun (WGS) entry which is preliminary data.</text>
</comment>